<sequence length="75" mass="8324">MACPTLVRYDRDGRLHHVGRPDDRVKIIGCRPEPGEIAGMPHGSGLVLPEDSSWMDVPRKRAAAARGWRRHVSGL</sequence>
<reference evidence="1 2" key="1">
    <citation type="submission" date="2024-10" db="EMBL/GenBank/DDBJ databases">
        <title>The Natural Products Discovery Center: Release of the First 8490 Sequenced Strains for Exploring Actinobacteria Biosynthetic Diversity.</title>
        <authorList>
            <person name="Kalkreuter E."/>
            <person name="Kautsar S.A."/>
            <person name="Yang D."/>
            <person name="Bader C.D."/>
            <person name="Teijaro C.N."/>
            <person name="Fluegel L."/>
            <person name="Davis C.M."/>
            <person name="Simpson J.R."/>
            <person name="Lauterbach L."/>
            <person name="Steele A.D."/>
            <person name="Gui C."/>
            <person name="Meng S."/>
            <person name="Li G."/>
            <person name="Viehrig K."/>
            <person name="Ye F."/>
            <person name="Su P."/>
            <person name="Kiefer A.F."/>
            <person name="Nichols A."/>
            <person name="Cepeda A.J."/>
            <person name="Yan W."/>
            <person name="Fan B."/>
            <person name="Jiang Y."/>
            <person name="Adhikari A."/>
            <person name="Zheng C.-J."/>
            <person name="Schuster L."/>
            <person name="Cowan T.M."/>
            <person name="Smanski M.J."/>
            <person name="Chevrette M.G."/>
            <person name="De Carvalho L.P.S."/>
            <person name="Shen B."/>
        </authorList>
    </citation>
    <scope>NUCLEOTIDE SEQUENCE [LARGE SCALE GENOMIC DNA]</scope>
    <source>
        <strain evidence="1 2">NPDC006488</strain>
    </source>
</reference>
<evidence type="ECO:0000313" key="2">
    <source>
        <dbReference type="Proteomes" id="UP001601303"/>
    </source>
</evidence>
<keyword evidence="2" id="KW-1185">Reference proteome</keyword>
<proteinExistence type="predicted"/>
<comment type="caution">
    <text evidence="1">The sequence shown here is derived from an EMBL/GenBank/DDBJ whole genome shotgun (WGS) entry which is preliminary data.</text>
</comment>
<dbReference type="SUPFAM" id="SSF56801">
    <property type="entry name" value="Acetyl-CoA synthetase-like"/>
    <property type="match status" value="1"/>
</dbReference>
<accession>A0ABW6M8I1</accession>
<dbReference type="EMBL" id="JBIAHM010000010">
    <property type="protein sequence ID" value="MFE9602449.1"/>
    <property type="molecule type" value="Genomic_DNA"/>
</dbReference>
<dbReference type="Proteomes" id="UP001601303">
    <property type="component" value="Unassembled WGS sequence"/>
</dbReference>
<evidence type="ECO:0000313" key="1">
    <source>
        <dbReference type="EMBL" id="MFE9602449.1"/>
    </source>
</evidence>
<organism evidence="1 2">
    <name type="scientific">Streptomyces hokutonensis</name>
    <dbReference type="NCBI Taxonomy" id="1306990"/>
    <lineage>
        <taxon>Bacteria</taxon>
        <taxon>Bacillati</taxon>
        <taxon>Actinomycetota</taxon>
        <taxon>Actinomycetes</taxon>
        <taxon>Kitasatosporales</taxon>
        <taxon>Streptomycetaceae</taxon>
        <taxon>Streptomyces</taxon>
    </lineage>
</organism>
<name>A0ABW6M8I1_9ACTN</name>
<gene>
    <name evidence="1" type="ORF">ACFYNQ_28275</name>
</gene>
<protein>
    <submittedName>
        <fullName evidence="1">Uncharacterized protein</fullName>
    </submittedName>
</protein>
<dbReference type="RefSeq" id="WP_388110343.1">
    <property type="nucleotide sequence ID" value="NZ_JBIAHM010000010.1"/>
</dbReference>